<evidence type="ECO:0008006" key="3">
    <source>
        <dbReference type="Google" id="ProtNLM"/>
    </source>
</evidence>
<dbReference type="Proteomes" id="UP000178379">
    <property type="component" value="Unassembled WGS sequence"/>
</dbReference>
<name>A0A1F6T7D1_9PROT</name>
<evidence type="ECO:0000313" key="2">
    <source>
        <dbReference type="Proteomes" id="UP000178379"/>
    </source>
</evidence>
<gene>
    <name evidence="1" type="ORF">A2140_06940</name>
</gene>
<evidence type="ECO:0000313" key="1">
    <source>
        <dbReference type="EMBL" id="OGI41028.1"/>
    </source>
</evidence>
<accession>A0A1F6T7D1</accession>
<proteinExistence type="predicted"/>
<dbReference type="EMBL" id="MFSQ01000042">
    <property type="protein sequence ID" value="OGI41028.1"/>
    <property type="molecule type" value="Genomic_DNA"/>
</dbReference>
<comment type="caution">
    <text evidence="1">The sequence shown here is derived from an EMBL/GenBank/DDBJ whole genome shotgun (WGS) entry which is preliminary data.</text>
</comment>
<organism evidence="1 2">
    <name type="scientific">Candidatus Muproteobacteria bacterium RBG_16_62_13</name>
    <dbReference type="NCBI Taxonomy" id="1817756"/>
    <lineage>
        <taxon>Bacteria</taxon>
        <taxon>Pseudomonadati</taxon>
        <taxon>Pseudomonadota</taxon>
        <taxon>Candidatus Muproteobacteria</taxon>
    </lineage>
</organism>
<protein>
    <recommendedName>
        <fullName evidence="3">VCBS repeat-containing protein</fullName>
    </recommendedName>
</protein>
<sequence>MIGPVRVLPANIIKEFRGVKGLGLTKTAYKNGETWQALVCGNECSLQPVVLNVRSEILLKYFNDTVTGQRLSIAKPPTGELIALFQGLPPTAAVKSPTTLLHRGLTKYPGSGRPGSLEIGIPPFGSEKLRIVPRLVNDRTVRVYLESDRHRQRLGELGIPEMNAGPSDMAKGRNLLLWAGDLDGDGKLDLVMSFESWVGNDSSVVLFLSSLAKGGDFVGKAGSYFLAGQYD</sequence>
<dbReference type="AlphaFoldDB" id="A0A1F6T7D1"/>
<reference evidence="1 2" key="1">
    <citation type="journal article" date="2016" name="Nat. Commun.">
        <title>Thousands of microbial genomes shed light on interconnected biogeochemical processes in an aquifer system.</title>
        <authorList>
            <person name="Anantharaman K."/>
            <person name="Brown C.T."/>
            <person name="Hug L.A."/>
            <person name="Sharon I."/>
            <person name="Castelle C.J."/>
            <person name="Probst A.J."/>
            <person name="Thomas B.C."/>
            <person name="Singh A."/>
            <person name="Wilkins M.J."/>
            <person name="Karaoz U."/>
            <person name="Brodie E.L."/>
            <person name="Williams K.H."/>
            <person name="Hubbard S.S."/>
            <person name="Banfield J.F."/>
        </authorList>
    </citation>
    <scope>NUCLEOTIDE SEQUENCE [LARGE SCALE GENOMIC DNA]</scope>
</reference>